<protein>
    <submittedName>
        <fullName evidence="2">Uncharacterized protein</fullName>
    </submittedName>
</protein>
<feature type="transmembrane region" description="Helical" evidence="1">
    <location>
        <begin position="126"/>
        <end position="143"/>
    </location>
</feature>
<dbReference type="AlphaFoldDB" id="A0AA40KIE5"/>
<dbReference type="Proteomes" id="UP001177670">
    <property type="component" value="Unassembled WGS sequence"/>
</dbReference>
<sequence length="220" mass="24875">MRRASSPPIVQEKQWMDLPNTQYVVVPPSVRISSIKAASADRALSFARRYATDCETTHSQREYYYSRDCFYNLYQISISFYCVCDLHGHQGAIFFARFLLNIVSNISTGLSLITPVRFRDLVDMEIRFTLLAIMLVVGVAMAFPQKDGQIFSNEAIRQAQNTYLIPKDATIQKVQEGIELAAYESIPGDQKINLFEILGAHVPTEVVNNLQAQIDQIGRS</sequence>
<dbReference type="EMBL" id="JAHYIQ010000027">
    <property type="protein sequence ID" value="KAK1121313.1"/>
    <property type="molecule type" value="Genomic_DNA"/>
</dbReference>
<comment type="caution">
    <text evidence="2">The sequence shown here is derived from an EMBL/GenBank/DDBJ whole genome shotgun (WGS) entry which is preliminary data.</text>
</comment>
<keyword evidence="1" id="KW-0472">Membrane</keyword>
<organism evidence="2 3">
    <name type="scientific">Melipona bicolor</name>
    <dbReference type="NCBI Taxonomy" id="60889"/>
    <lineage>
        <taxon>Eukaryota</taxon>
        <taxon>Metazoa</taxon>
        <taxon>Ecdysozoa</taxon>
        <taxon>Arthropoda</taxon>
        <taxon>Hexapoda</taxon>
        <taxon>Insecta</taxon>
        <taxon>Pterygota</taxon>
        <taxon>Neoptera</taxon>
        <taxon>Endopterygota</taxon>
        <taxon>Hymenoptera</taxon>
        <taxon>Apocrita</taxon>
        <taxon>Aculeata</taxon>
        <taxon>Apoidea</taxon>
        <taxon>Anthophila</taxon>
        <taxon>Apidae</taxon>
        <taxon>Melipona</taxon>
    </lineage>
</organism>
<accession>A0AA40KIE5</accession>
<feature type="transmembrane region" description="Helical" evidence="1">
    <location>
        <begin position="94"/>
        <end position="114"/>
    </location>
</feature>
<keyword evidence="3" id="KW-1185">Reference proteome</keyword>
<keyword evidence="1" id="KW-1133">Transmembrane helix</keyword>
<proteinExistence type="predicted"/>
<evidence type="ECO:0000256" key="1">
    <source>
        <dbReference type="SAM" id="Phobius"/>
    </source>
</evidence>
<gene>
    <name evidence="2" type="ORF">K0M31_010614</name>
</gene>
<evidence type="ECO:0000313" key="3">
    <source>
        <dbReference type="Proteomes" id="UP001177670"/>
    </source>
</evidence>
<name>A0AA40KIE5_9HYME</name>
<evidence type="ECO:0000313" key="2">
    <source>
        <dbReference type="EMBL" id="KAK1121313.1"/>
    </source>
</evidence>
<reference evidence="2" key="1">
    <citation type="submission" date="2021-10" db="EMBL/GenBank/DDBJ databases">
        <title>Melipona bicolor Genome sequencing and assembly.</title>
        <authorList>
            <person name="Araujo N.S."/>
            <person name="Arias M.C."/>
        </authorList>
    </citation>
    <scope>NUCLEOTIDE SEQUENCE</scope>
    <source>
        <strain evidence="2">USP_2M_L1-L4_2017</strain>
        <tissue evidence="2">Whole body</tissue>
    </source>
</reference>
<keyword evidence="1" id="KW-0812">Transmembrane</keyword>